<organism evidence="1 2">
    <name type="scientific">Pontibacter aquaedesilientis</name>
    <dbReference type="NCBI Taxonomy" id="2766980"/>
    <lineage>
        <taxon>Bacteria</taxon>
        <taxon>Pseudomonadati</taxon>
        <taxon>Bacteroidota</taxon>
        <taxon>Cytophagia</taxon>
        <taxon>Cytophagales</taxon>
        <taxon>Hymenobacteraceae</taxon>
        <taxon>Pontibacter</taxon>
    </lineage>
</organism>
<name>A0ABR7XCT9_9BACT</name>
<sequence>MLTLQNPNKEILVKEDFLQLKWEENNKLLVADWTGWLDTTKAQKGCRYIVKAVTELSAFKILNDNSKVTGHSGDTRWMNRVWFPALKDAGLQYFGWVYSHEFFTQLEIDNTVDLTTGIAIKTFMSSDDARGWLETF</sequence>
<protein>
    <recommendedName>
        <fullName evidence="3">STAS/SEC14 domain-containing protein</fullName>
    </recommendedName>
</protein>
<dbReference type="EMBL" id="JACXAJ010000001">
    <property type="protein sequence ID" value="MBD1396110.1"/>
    <property type="molecule type" value="Genomic_DNA"/>
</dbReference>
<gene>
    <name evidence="1" type="ORF">H9Q13_02940</name>
</gene>
<dbReference type="Proteomes" id="UP000625551">
    <property type="component" value="Unassembled WGS sequence"/>
</dbReference>
<dbReference type="RefSeq" id="WP_191182243.1">
    <property type="nucleotide sequence ID" value="NZ_JACXAJ010000001.1"/>
</dbReference>
<proteinExistence type="predicted"/>
<evidence type="ECO:0000313" key="1">
    <source>
        <dbReference type="EMBL" id="MBD1396110.1"/>
    </source>
</evidence>
<evidence type="ECO:0008006" key="3">
    <source>
        <dbReference type="Google" id="ProtNLM"/>
    </source>
</evidence>
<accession>A0ABR7XCT9</accession>
<comment type="caution">
    <text evidence="1">The sequence shown here is derived from an EMBL/GenBank/DDBJ whole genome shotgun (WGS) entry which is preliminary data.</text>
</comment>
<reference evidence="1 2" key="1">
    <citation type="submission" date="2020-09" db="EMBL/GenBank/DDBJ databases">
        <title>Genome sequencing and assembly of Pontibacter sp.</title>
        <authorList>
            <person name="Chhetri G."/>
        </authorList>
    </citation>
    <scope>NUCLEOTIDE SEQUENCE [LARGE SCALE GENOMIC DNA]</scope>
    <source>
        <strain evidence="1 2">JH31</strain>
    </source>
</reference>
<evidence type="ECO:0000313" key="2">
    <source>
        <dbReference type="Proteomes" id="UP000625551"/>
    </source>
</evidence>
<keyword evidence="2" id="KW-1185">Reference proteome</keyword>